<gene>
    <name evidence="13" type="ORF">KACHI17_03690</name>
</gene>
<dbReference type="CDD" id="cd02970">
    <property type="entry name" value="PRX_like2"/>
    <property type="match status" value="1"/>
</dbReference>
<evidence type="ECO:0000256" key="10">
    <source>
        <dbReference type="ARBA" id="ARBA00042639"/>
    </source>
</evidence>
<evidence type="ECO:0000256" key="4">
    <source>
        <dbReference type="ARBA" id="ARBA00022862"/>
    </source>
</evidence>
<dbReference type="PROSITE" id="PS51352">
    <property type="entry name" value="THIOREDOXIN_2"/>
    <property type="match status" value="1"/>
</dbReference>
<evidence type="ECO:0000256" key="6">
    <source>
        <dbReference type="ARBA" id="ARBA00023157"/>
    </source>
</evidence>
<accession>A0AAT9GFZ2</accession>
<keyword evidence="3" id="KW-0575">Peroxidase</keyword>
<organism evidence="13">
    <name type="scientific">Sediminibacterium sp. KACHI17</name>
    <dbReference type="NCBI Taxonomy" id="1751071"/>
    <lineage>
        <taxon>Bacteria</taxon>
        <taxon>Pseudomonadati</taxon>
        <taxon>Bacteroidota</taxon>
        <taxon>Chitinophagia</taxon>
        <taxon>Chitinophagales</taxon>
        <taxon>Chitinophagaceae</taxon>
        <taxon>Sediminibacterium</taxon>
    </lineage>
</organism>
<dbReference type="EC" id="1.11.1.24" evidence="2"/>
<evidence type="ECO:0000256" key="8">
    <source>
        <dbReference type="ARBA" id="ARBA00032824"/>
    </source>
</evidence>
<dbReference type="InterPro" id="IPR013766">
    <property type="entry name" value="Thioredoxin_domain"/>
</dbReference>
<reference evidence="13" key="1">
    <citation type="submission" date="2024-02" db="EMBL/GenBank/DDBJ databases">
        <title>Sediminibacterium planktonica sp. nov. and Sediminibacterium longus sp. nov., isolated from surface lake and river water.</title>
        <authorList>
            <person name="Watanabe K."/>
            <person name="Takemine S."/>
            <person name="Ishii Y."/>
            <person name="Ogata Y."/>
            <person name="Shindo C."/>
            <person name="Suda W."/>
        </authorList>
    </citation>
    <scope>NUCLEOTIDE SEQUENCE</scope>
    <source>
        <strain evidence="13">KACHI17</strain>
    </source>
</reference>
<proteinExistence type="inferred from homology"/>
<keyword evidence="7" id="KW-0676">Redox-active center</keyword>
<dbReference type="PANTHER" id="PTHR42801">
    <property type="entry name" value="THIOREDOXIN-DEPENDENT PEROXIDE REDUCTASE"/>
    <property type="match status" value="1"/>
</dbReference>
<keyword evidence="6" id="KW-1015">Disulfide bond</keyword>
<dbReference type="InterPro" id="IPR036249">
    <property type="entry name" value="Thioredoxin-like_sf"/>
</dbReference>
<evidence type="ECO:0000256" key="7">
    <source>
        <dbReference type="ARBA" id="ARBA00023284"/>
    </source>
</evidence>
<comment type="function">
    <text evidence="1">Thiol-specific peroxidase that catalyzes the reduction of hydrogen peroxide and organic hydroperoxides to water and alcohols, respectively. Plays a role in cell protection against oxidative stress by detoxifying peroxides and as sensor of hydrogen peroxide-mediated signaling events.</text>
</comment>
<keyword evidence="4" id="KW-0049">Antioxidant</keyword>
<dbReference type="Gene3D" id="3.40.30.10">
    <property type="entry name" value="Glutaredoxin"/>
    <property type="match status" value="1"/>
</dbReference>
<comment type="similarity">
    <text evidence="9">Belongs to the peroxiredoxin family. BCP/PrxQ subfamily.</text>
</comment>
<evidence type="ECO:0000256" key="1">
    <source>
        <dbReference type="ARBA" id="ARBA00003330"/>
    </source>
</evidence>
<dbReference type="GO" id="GO:0005737">
    <property type="term" value="C:cytoplasm"/>
    <property type="evidence" value="ECO:0007669"/>
    <property type="project" value="TreeGrafter"/>
</dbReference>
<evidence type="ECO:0000256" key="5">
    <source>
        <dbReference type="ARBA" id="ARBA00023002"/>
    </source>
</evidence>
<dbReference type="Pfam" id="PF00578">
    <property type="entry name" value="AhpC-TSA"/>
    <property type="match status" value="1"/>
</dbReference>
<comment type="catalytic activity">
    <reaction evidence="11">
        <text>a hydroperoxide + [thioredoxin]-dithiol = an alcohol + [thioredoxin]-disulfide + H2O</text>
        <dbReference type="Rhea" id="RHEA:62620"/>
        <dbReference type="Rhea" id="RHEA-COMP:10698"/>
        <dbReference type="Rhea" id="RHEA-COMP:10700"/>
        <dbReference type="ChEBI" id="CHEBI:15377"/>
        <dbReference type="ChEBI" id="CHEBI:29950"/>
        <dbReference type="ChEBI" id="CHEBI:30879"/>
        <dbReference type="ChEBI" id="CHEBI:35924"/>
        <dbReference type="ChEBI" id="CHEBI:50058"/>
        <dbReference type="EC" id="1.11.1.24"/>
    </reaction>
</comment>
<dbReference type="InterPro" id="IPR000866">
    <property type="entry name" value="AhpC/TSA"/>
</dbReference>
<dbReference type="SUPFAM" id="SSF52833">
    <property type="entry name" value="Thioredoxin-like"/>
    <property type="match status" value="1"/>
</dbReference>
<dbReference type="AlphaFoldDB" id="A0AAT9GFZ2"/>
<protein>
    <recommendedName>
        <fullName evidence="2">thioredoxin-dependent peroxiredoxin</fullName>
        <ecNumber evidence="2">1.11.1.24</ecNumber>
    </recommendedName>
    <alternativeName>
        <fullName evidence="8">Thioredoxin peroxidase</fullName>
    </alternativeName>
    <alternativeName>
        <fullName evidence="10">Thioredoxin-dependent peroxiredoxin Bcp</fullName>
    </alternativeName>
</protein>
<evidence type="ECO:0000256" key="11">
    <source>
        <dbReference type="ARBA" id="ARBA00049091"/>
    </source>
</evidence>
<dbReference type="EMBL" id="AP029612">
    <property type="protein sequence ID" value="BFG69488.1"/>
    <property type="molecule type" value="Genomic_DNA"/>
</dbReference>
<dbReference type="PANTHER" id="PTHR42801:SF7">
    <property type="entry name" value="SLL1159 PROTEIN"/>
    <property type="match status" value="1"/>
</dbReference>
<dbReference type="GO" id="GO:0045454">
    <property type="term" value="P:cell redox homeostasis"/>
    <property type="evidence" value="ECO:0007669"/>
    <property type="project" value="TreeGrafter"/>
</dbReference>
<evidence type="ECO:0000256" key="2">
    <source>
        <dbReference type="ARBA" id="ARBA00013017"/>
    </source>
</evidence>
<feature type="domain" description="Thioredoxin" evidence="12">
    <location>
        <begin position="46"/>
        <end position="214"/>
    </location>
</feature>
<evidence type="ECO:0000256" key="9">
    <source>
        <dbReference type="ARBA" id="ARBA00038489"/>
    </source>
</evidence>
<evidence type="ECO:0000256" key="3">
    <source>
        <dbReference type="ARBA" id="ARBA00022559"/>
    </source>
</evidence>
<dbReference type="GO" id="GO:0008379">
    <property type="term" value="F:thioredoxin peroxidase activity"/>
    <property type="evidence" value="ECO:0007669"/>
    <property type="project" value="TreeGrafter"/>
</dbReference>
<evidence type="ECO:0000259" key="12">
    <source>
        <dbReference type="PROSITE" id="PS51352"/>
    </source>
</evidence>
<evidence type="ECO:0000313" key="13">
    <source>
        <dbReference type="EMBL" id="BFG69488.1"/>
    </source>
</evidence>
<name>A0AAT9GFZ2_9BACT</name>
<dbReference type="InterPro" id="IPR050924">
    <property type="entry name" value="Peroxiredoxin_BCP/PrxQ"/>
</dbReference>
<keyword evidence="5" id="KW-0560">Oxidoreductase</keyword>
<dbReference type="GO" id="GO:0034599">
    <property type="term" value="P:cellular response to oxidative stress"/>
    <property type="evidence" value="ECO:0007669"/>
    <property type="project" value="TreeGrafter"/>
</dbReference>
<sequence>MWMIFLVSNPLTLRLFWKITIMKQLISILLLFIASSAIAQTEPTGLKVGDKAPMFIGTDQNGQQFSLQEALKKGNVVLMFYRGQWCPYCNKQMSQMNDSLSSITDKGARVIAVSPEVQDNVKKTIEKTKASFPVISDVKMQIMKDYKVNFSVPQATQDRYKNFGIDFSIANGENGANLPVPATYVIGTDGTIKYVFFNPDYRKRASVKEIAAYL</sequence>